<evidence type="ECO:0000313" key="4">
    <source>
        <dbReference type="WBParaSite" id="GPUH_0001762401-mRNA-1"/>
    </source>
</evidence>
<gene>
    <name evidence="2" type="ORF">GPUH_LOCUS17602</name>
</gene>
<name>A0A183E9G1_9BILA</name>
<evidence type="ECO:0000313" key="2">
    <source>
        <dbReference type="EMBL" id="VDN30102.1"/>
    </source>
</evidence>
<protein>
    <submittedName>
        <fullName evidence="2 4">Uncharacterized protein</fullName>
    </submittedName>
</protein>
<dbReference type="AlphaFoldDB" id="A0A183E9G1"/>
<feature type="region of interest" description="Disordered" evidence="1">
    <location>
        <begin position="156"/>
        <end position="175"/>
    </location>
</feature>
<accession>A0A183E9G1</accession>
<evidence type="ECO:0000313" key="3">
    <source>
        <dbReference type="Proteomes" id="UP000271098"/>
    </source>
</evidence>
<reference evidence="4" key="1">
    <citation type="submission" date="2016-06" db="UniProtKB">
        <authorList>
            <consortium name="WormBaseParasite"/>
        </authorList>
    </citation>
    <scope>IDENTIFICATION</scope>
</reference>
<organism evidence="4">
    <name type="scientific">Gongylonema pulchrum</name>
    <dbReference type="NCBI Taxonomy" id="637853"/>
    <lineage>
        <taxon>Eukaryota</taxon>
        <taxon>Metazoa</taxon>
        <taxon>Ecdysozoa</taxon>
        <taxon>Nematoda</taxon>
        <taxon>Chromadorea</taxon>
        <taxon>Rhabditida</taxon>
        <taxon>Spirurina</taxon>
        <taxon>Spiruromorpha</taxon>
        <taxon>Spiruroidea</taxon>
        <taxon>Gongylonematidae</taxon>
        <taxon>Gongylonema</taxon>
    </lineage>
</organism>
<reference evidence="2 3" key="2">
    <citation type="submission" date="2018-11" db="EMBL/GenBank/DDBJ databases">
        <authorList>
            <consortium name="Pathogen Informatics"/>
        </authorList>
    </citation>
    <scope>NUCLEOTIDE SEQUENCE [LARGE SCALE GENOMIC DNA]</scope>
</reference>
<feature type="region of interest" description="Disordered" evidence="1">
    <location>
        <begin position="40"/>
        <end position="65"/>
    </location>
</feature>
<dbReference type="EMBL" id="UYRT01085404">
    <property type="protein sequence ID" value="VDN30102.1"/>
    <property type="molecule type" value="Genomic_DNA"/>
</dbReference>
<keyword evidence="3" id="KW-1185">Reference proteome</keyword>
<dbReference type="WBParaSite" id="GPUH_0001762401-mRNA-1">
    <property type="protein sequence ID" value="GPUH_0001762401-mRNA-1"/>
    <property type="gene ID" value="GPUH_0001762401"/>
</dbReference>
<feature type="compositionally biased region" description="Basic and acidic residues" evidence="1">
    <location>
        <begin position="51"/>
        <end position="65"/>
    </location>
</feature>
<evidence type="ECO:0000256" key="1">
    <source>
        <dbReference type="SAM" id="MobiDB-lite"/>
    </source>
</evidence>
<sequence>MAPPIRSEQQNEVMEHLPAESPHCDILDFSPFIIIQHSALAGPPSTSSGRPDIHPLAECHDGQPREPTKRPTASCCCCSQALVLQLLFATEAKACQMTRCCAKGNGRGAHGERAGAAHVHRDIAAELFPRGAAARLALAQCRVRVPALAASLERSAAGRGAGHPRAPPGAAAARPARLRAVGAQRHHQKGAWSGPVVLRIEGGAWRVREAIVECARRRARRTLLGEPVGLGQKGVAVAVAIQCREGGELGWLLLPTSVSAHAALCDFLGASLPVLAEFALAPLLLASVLVDRRTKASARNSSVHSVLCFGMREDSCALLVAKPAIVARLAVG</sequence>
<proteinExistence type="predicted"/>
<dbReference type="Proteomes" id="UP000271098">
    <property type="component" value="Unassembled WGS sequence"/>
</dbReference>